<dbReference type="RefSeq" id="WP_016435692.1">
    <property type="nucleotide sequence ID" value="NZ_JALDAX010000003.1"/>
</dbReference>
<evidence type="ECO:0000313" key="2">
    <source>
        <dbReference type="Proteomes" id="UP001165270"/>
    </source>
</evidence>
<gene>
    <name evidence="1" type="ORF">MQN93_10745</name>
</gene>
<keyword evidence="2" id="KW-1185">Reference proteome</keyword>
<sequence>MQRAVDRANAHVLALRDEYGRPADETGWSDEQTEAYDQAWRKWRELAADVQAAITAYAKDEGEPRFTVEAQLRRTVRHPEPVEG</sequence>
<evidence type="ECO:0000313" key="1">
    <source>
        <dbReference type="EMBL" id="MCI3240199.1"/>
    </source>
</evidence>
<organism evidence="1 2">
    <name type="scientific">Streptomyces spinosisporus</name>
    <dbReference type="NCBI Taxonomy" id="2927582"/>
    <lineage>
        <taxon>Bacteria</taxon>
        <taxon>Bacillati</taxon>
        <taxon>Actinomycetota</taxon>
        <taxon>Actinomycetes</taxon>
        <taxon>Kitasatosporales</taxon>
        <taxon>Streptomycetaceae</taxon>
        <taxon>Streptomyces</taxon>
    </lineage>
</organism>
<evidence type="ECO:0008006" key="3">
    <source>
        <dbReference type="Google" id="ProtNLM"/>
    </source>
</evidence>
<comment type="caution">
    <text evidence="1">The sequence shown here is derived from an EMBL/GenBank/DDBJ whole genome shotgun (WGS) entry which is preliminary data.</text>
</comment>
<accession>A0ABS9XDN4</accession>
<dbReference type="Proteomes" id="UP001165270">
    <property type="component" value="Unassembled WGS sequence"/>
</dbReference>
<dbReference type="EMBL" id="JALDAX010000003">
    <property type="protein sequence ID" value="MCI3240199.1"/>
    <property type="molecule type" value="Genomic_DNA"/>
</dbReference>
<protein>
    <recommendedName>
        <fullName evidence="3">WXG100 family type VII secretion target</fullName>
    </recommendedName>
</protein>
<name>A0ABS9XDN4_9ACTN</name>
<reference evidence="1" key="1">
    <citation type="submission" date="2022-03" db="EMBL/GenBank/DDBJ databases">
        <title>Streptomyces 7R015 and 7R016 isolated from Barleria lupulina in Thailand.</title>
        <authorList>
            <person name="Kanchanasin P."/>
            <person name="Phongsopitanun W."/>
            <person name="Tanasupawat S."/>
        </authorList>
    </citation>
    <scope>NUCLEOTIDE SEQUENCE</scope>
    <source>
        <strain evidence="1">7R016</strain>
    </source>
</reference>
<proteinExistence type="predicted"/>